<feature type="transmembrane region" description="Helical" evidence="5">
    <location>
        <begin position="244"/>
        <end position="262"/>
    </location>
</feature>
<dbReference type="EMBL" id="JRYO01000061">
    <property type="protein sequence ID" value="KHE93318.1"/>
    <property type="molecule type" value="Genomic_DNA"/>
</dbReference>
<dbReference type="InterPro" id="IPR007016">
    <property type="entry name" value="O-antigen_ligase-rel_domated"/>
</dbReference>
<feature type="transmembrane region" description="Helical" evidence="5">
    <location>
        <begin position="437"/>
        <end position="455"/>
    </location>
</feature>
<keyword evidence="4 5" id="KW-0472">Membrane</keyword>
<evidence type="ECO:0000256" key="3">
    <source>
        <dbReference type="ARBA" id="ARBA00022989"/>
    </source>
</evidence>
<feature type="transmembrane region" description="Helical" evidence="5">
    <location>
        <begin position="269"/>
        <end position="286"/>
    </location>
</feature>
<feature type="transmembrane region" description="Helical" evidence="5">
    <location>
        <begin position="292"/>
        <end position="309"/>
    </location>
</feature>
<feature type="transmembrane region" description="Helical" evidence="5">
    <location>
        <begin position="63"/>
        <end position="83"/>
    </location>
</feature>
<proteinExistence type="predicted"/>
<feature type="domain" description="O-antigen ligase-related" evidence="6">
    <location>
        <begin position="274"/>
        <end position="417"/>
    </location>
</feature>
<comment type="subcellular location">
    <subcellularLocation>
        <location evidence="1">Membrane</location>
        <topology evidence="1">Multi-pass membrane protein</topology>
    </subcellularLocation>
</comment>
<organism evidence="7 8">
    <name type="scientific">Candidatus Scalindua brodae</name>
    <dbReference type="NCBI Taxonomy" id="237368"/>
    <lineage>
        <taxon>Bacteria</taxon>
        <taxon>Pseudomonadati</taxon>
        <taxon>Planctomycetota</taxon>
        <taxon>Candidatus Brocadiia</taxon>
        <taxon>Candidatus Brocadiales</taxon>
        <taxon>Candidatus Scalinduaceae</taxon>
        <taxon>Candidatus Scalindua</taxon>
    </lineage>
</organism>
<dbReference type="Proteomes" id="UP000030652">
    <property type="component" value="Unassembled WGS sequence"/>
</dbReference>
<feature type="transmembrane region" description="Helical" evidence="5">
    <location>
        <begin position="401"/>
        <end position="425"/>
    </location>
</feature>
<keyword evidence="2 5" id="KW-0812">Transmembrane</keyword>
<dbReference type="PANTHER" id="PTHR37422:SF17">
    <property type="entry name" value="O-ANTIGEN LIGASE"/>
    <property type="match status" value="1"/>
</dbReference>
<gene>
    <name evidence="7" type="ORF">SCABRO_00923</name>
</gene>
<feature type="transmembrane region" description="Helical" evidence="5">
    <location>
        <begin position="316"/>
        <end position="336"/>
    </location>
</feature>
<dbReference type="InterPro" id="IPR051533">
    <property type="entry name" value="WaaL-like"/>
</dbReference>
<protein>
    <recommendedName>
        <fullName evidence="6">O-antigen ligase-related domain-containing protein</fullName>
    </recommendedName>
</protein>
<feature type="transmembrane region" description="Helical" evidence="5">
    <location>
        <begin position="151"/>
        <end position="169"/>
    </location>
</feature>
<name>A0A0B0EQ98_9BACT</name>
<evidence type="ECO:0000313" key="7">
    <source>
        <dbReference type="EMBL" id="KHE93318.1"/>
    </source>
</evidence>
<comment type="caution">
    <text evidence="7">The sequence shown here is derived from an EMBL/GenBank/DDBJ whole genome shotgun (WGS) entry which is preliminary data.</text>
</comment>
<dbReference type="GO" id="GO:0016020">
    <property type="term" value="C:membrane"/>
    <property type="evidence" value="ECO:0007669"/>
    <property type="project" value="UniProtKB-SubCell"/>
</dbReference>
<dbReference type="AlphaFoldDB" id="A0A0B0EQ98"/>
<sequence length="495" mass="55993">MAHFNKIINVTENRSWVAIILGVLFSFLVWKITTFEFRYALAITGAVLFLSLAMVFVYYLDEFLVYAFVFIIPFSIFGKWMFAIEVAVPARGISIGLPELMLLLAYFLWFCQIFVTKKEPLPKLNKVDALIFLLIFSQLISMFGAPNKQLALFDIIYNIKYILIYFFIVHKIKRKYLSLIIALFLLAIAIESPIAFYERLTGNVGIASAKGNVQSEDFANQGKVPGVENEIRGSGTTIDPHSLGLYYSMILPISFVFMMSGFLRPFKRVLIALIFMLGVGGLIITFSRSGWLSFASSTILALSVIFLKWKEGRSLIILMALILAGMPFIPKAFQIIDLKLFNAPEGLMETRYDMVSSALNIWKQNIFFGYGPGNYIEAITDPSIRILGHDGAMSERPIHNAYLWLVAEKGIFGFVSFYGIIFLAVRRCFKLINSNDRLIRILALAILCGLVGYLLDGLTNMMFREATPYAQLWVFLGISMALHRMQEKGEGEAFQ</sequence>
<evidence type="ECO:0000259" key="6">
    <source>
        <dbReference type="Pfam" id="PF04932"/>
    </source>
</evidence>
<feature type="transmembrane region" description="Helical" evidence="5">
    <location>
        <begin position="127"/>
        <end position="145"/>
    </location>
</feature>
<feature type="transmembrane region" description="Helical" evidence="5">
    <location>
        <begin position="39"/>
        <end position="58"/>
    </location>
</feature>
<feature type="transmembrane region" description="Helical" evidence="5">
    <location>
        <begin position="16"/>
        <end position="33"/>
    </location>
</feature>
<keyword evidence="3 5" id="KW-1133">Transmembrane helix</keyword>
<evidence type="ECO:0000256" key="5">
    <source>
        <dbReference type="SAM" id="Phobius"/>
    </source>
</evidence>
<evidence type="ECO:0000313" key="8">
    <source>
        <dbReference type="Proteomes" id="UP000030652"/>
    </source>
</evidence>
<evidence type="ECO:0000256" key="2">
    <source>
        <dbReference type="ARBA" id="ARBA00022692"/>
    </source>
</evidence>
<dbReference type="eggNOG" id="COG3307">
    <property type="taxonomic scope" value="Bacteria"/>
</dbReference>
<feature type="transmembrane region" description="Helical" evidence="5">
    <location>
        <begin position="95"/>
        <end position="115"/>
    </location>
</feature>
<evidence type="ECO:0000256" key="1">
    <source>
        <dbReference type="ARBA" id="ARBA00004141"/>
    </source>
</evidence>
<feature type="transmembrane region" description="Helical" evidence="5">
    <location>
        <begin position="176"/>
        <end position="196"/>
    </location>
</feature>
<reference evidence="7 8" key="1">
    <citation type="submission" date="2014-10" db="EMBL/GenBank/DDBJ databases">
        <title>Draft genome of anammox bacterium scalindua brodae, obtained using differential coverage binning of sequence data from two enrichment reactors.</title>
        <authorList>
            <person name="Speth D.R."/>
            <person name="Russ L."/>
            <person name="Kartal B."/>
            <person name="Op den Camp H.J."/>
            <person name="Dutilh B.E."/>
            <person name="Jetten M.S."/>
        </authorList>
    </citation>
    <scope>NUCLEOTIDE SEQUENCE [LARGE SCALE GENOMIC DNA]</scope>
    <source>
        <strain evidence="7">RU1</strain>
    </source>
</reference>
<accession>A0A0B0EQ98</accession>
<dbReference type="Pfam" id="PF04932">
    <property type="entry name" value="Wzy_C"/>
    <property type="match status" value="1"/>
</dbReference>
<evidence type="ECO:0000256" key="4">
    <source>
        <dbReference type="ARBA" id="ARBA00023136"/>
    </source>
</evidence>
<dbReference type="PANTHER" id="PTHR37422">
    <property type="entry name" value="TEICHURONIC ACID BIOSYNTHESIS PROTEIN TUAE"/>
    <property type="match status" value="1"/>
</dbReference>